<name>M7W1Q3_ENTHI</name>
<reference evidence="3 4" key="1">
    <citation type="submission" date="2013-01" db="EMBL/GenBank/DDBJ databases">
        <authorList>
            <person name="Inman J."/>
            <person name="Zafar N."/>
            <person name="Lorenzi H."/>
            <person name="Caler E."/>
        </authorList>
    </citation>
    <scope>NUCLEOTIDE SEQUENCE [LARGE SCALE GENOMIC DNA]</scope>
    <source>
        <strain evidence="3 4">HM-3:IMSS</strain>
    </source>
</reference>
<dbReference type="AlphaFoldDB" id="M7W1Q3"/>
<proteinExistence type="predicted"/>
<evidence type="ECO:0000313" key="4">
    <source>
        <dbReference type="Proteomes" id="UP000030780"/>
    </source>
</evidence>
<feature type="region of interest" description="Disordered" evidence="2">
    <location>
        <begin position="221"/>
        <end position="266"/>
    </location>
</feature>
<dbReference type="OrthoDB" id="10399913at2759"/>
<feature type="compositionally biased region" description="Polar residues" evidence="2">
    <location>
        <begin position="101"/>
        <end position="126"/>
    </location>
</feature>
<evidence type="ECO:0000256" key="2">
    <source>
        <dbReference type="SAM" id="MobiDB-lite"/>
    </source>
</evidence>
<feature type="compositionally biased region" description="Polar residues" evidence="2">
    <location>
        <begin position="257"/>
        <end position="266"/>
    </location>
</feature>
<dbReference type="Proteomes" id="UP000030780">
    <property type="component" value="Unassembled WGS sequence"/>
</dbReference>
<feature type="region of interest" description="Disordered" evidence="2">
    <location>
        <begin position="85"/>
        <end position="126"/>
    </location>
</feature>
<evidence type="ECO:0000313" key="3">
    <source>
        <dbReference type="EMBL" id="EMS11911.1"/>
    </source>
</evidence>
<feature type="coiled-coil region" evidence="1">
    <location>
        <begin position="56"/>
        <end position="83"/>
    </location>
</feature>
<dbReference type="VEuPathDB" id="AmoebaDB:KM1_095520"/>
<evidence type="ECO:0000256" key="1">
    <source>
        <dbReference type="SAM" id="Coils"/>
    </source>
</evidence>
<feature type="compositionally biased region" description="Polar residues" evidence="2">
    <location>
        <begin position="85"/>
        <end position="94"/>
    </location>
</feature>
<sequence>MNPISIEEYLQSIEENNKNTKDACIRYINEFNNSTSSLEQFMQLIIQSLNVHDYLLKKLSENNLQLQNQVNGLKKELSELKQTTIPNSGASSSLGIPPHINNPQPQSAAQPNAFASYSPQVNSPNQHLLPESKPLPTSQVPIQPISPGKPIMPSQPGFGQYVQPKPISPQQPPMQPINPGKPIMPSQPISPGKPIMPSQPGFGQYVQPNPIFPQQQPIQPINPGNPIMPSQPGFGLYGQPKPISPQSGVPMKPSYSIEPTSNNTNA</sequence>
<keyword evidence="1" id="KW-0175">Coiled coil</keyword>
<accession>M7W1Q3</accession>
<dbReference type="EMBL" id="KB638610">
    <property type="protein sequence ID" value="EMS11911.1"/>
    <property type="molecule type" value="Genomic_DNA"/>
</dbReference>
<protein>
    <submittedName>
        <fullName evidence="3">Uncharacterized protein</fullName>
    </submittedName>
</protein>
<gene>
    <name evidence="3" type="ORF">KM1_095520</name>
</gene>
<organism evidence="3 4">
    <name type="scientific">Entamoeba histolytica HM-3:IMSS</name>
    <dbReference type="NCBI Taxonomy" id="885315"/>
    <lineage>
        <taxon>Eukaryota</taxon>
        <taxon>Amoebozoa</taxon>
        <taxon>Evosea</taxon>
        <taxon>Archamoebae</taxon>
        <taxon>Mastigamoebida</taxon>
        <taxon>Entamoebidae</taxon>
        <taxon>Entamoeba</taxon>
    </lineage>
</organism>